<organism evidence="1">
    <name type="scientific">Brassica napus</name>
    <name type="common">Rape</name>
    <dbReference type="NCBI Taxonomy" id="3708"/>
    <lineage>
        <taxon>Eukaryota</taxon>
        <taxon>Viridiplantae</taxon>
        <taxon>Streptophyta</taxon>
        <taxon>Embryophyta</taxon>
        <taxon>Tracheophyta</taxon>
        <taxon>Spermatophyta</taxon>
        <taxon>Magnoliopsida</taxon>
        <taxon>eudicotyledons</taxon>
        <taxon>Gunneridae</taxon>
        <taxon>Pentapetalae</taxon>
        <taxon>rosids</taxon>
        <taxon>malvids</taxon>
        <taxon>Brassicales</taxon>
        <taxon>Brassicaceae</taxon>
        <taxon>Brassiceae</taxon>
        <taxon>Brassica</taxon>
    </lineage>
</organism>
<feature type="non-terminal residue" evidence="1">
    <location>
        <position position="89"/>
    </location>
</feature>
<name>A0A817AHC3_BRANA</name>
<protein>
    <submittedName>
        <fullName evidence="1">(rape) hypothetical protein</fullName>
    </submittedName>
</protein>
<reference evidence="1" key="1">
    <citation type="submission" date="2021-01" db="EMBL/GenBank/DDBJ databases">
        <authorList>
            <consortium name="Genoscope - CEA"/>
            <person name="William W."/>
        </authorList>
    </citation>
    <scope>NUCLEOTIDE SEQUENCE</scope>
</reference>
<dbReference type="EMBL" id="HG994362">
    <property type="protein sequence ID" value="CAF2259962.1"/>
    <property type="molecule type" value="Genomic_DNA"/>
</dbReference>
<dbReference type="Proteomes" id="UP001295469">
    <property type="component" value="Chromosome A08"/>
</dbReference>
<proteinExistence type="predicted"/>
<gene>
    <name evidence="1" type="ORF">DARMORV10_A08P34090.1</name>
</gene>
<accession>A0A817AHC3</accession>
<dbReference type="AlphaFoldDB" id="A0A817AHC3"/>
<evidence type="ECO:0000313" key="1">
    <source>
        <dbReference type="EMBL" id="CAF2259962.1"/>
    </source>
</evidence>
<sequence>PLGALLSVQAEPPDLRIPRVDSSDLGVYAYLKRLIPSVPSHWPSQLCEMLGLDEIYGSRYGTLPHLCRVASVSQSLPRAAGTQMTHALV</sequence>